<evidence type="ECO:0000313" key="1">
    <source>
        <dbReference type="Proteomes" id="UP000036681"/>
    </source>
</evidence>
<dbReference type="Proteomes" id="UP000036681">
    <property type="component" value="Unplaced"/>
</dbReference>
<sequence length="83" mass="9350">MGVSGVVVIVAMLFEGLRCLMRVRHRVKDSFDLPPSSTNEHSLRQEKLHRRYGYDGGSADEDVKLTALRKIPTHDSRTPLSSK</sequence>
<evidence type="ECO:0000313" key="2">
    <source>
        <dbReference type="WBParaSite" id="ALUE_0000855701-mRNA-1"/>
    </source>
</evidence>
<proteinExistence type="predicted"/>
<dbReference type="AlphaFoldDB" id="A0A0M3HYG5"/>
<name>A0A0M3HYG5_ASCLU</name>
<organism evidence="1 2">
    <name type="scientific">Ascaris lumbricoides</name>
    <name type="common">Giant roundworm</name>
    <dbReference type="NCBI Taxonomy" id="6252"/>
    <lineage>
        <taxon>Eukaryota</taxon>
        <taxon>Metazoa</taxon>
        <taxon>Ecdysozoa</taxon>
        <taxon>Nematoda</taxon>
        <taxon>Chromadorea</taxon>
        <taxon>Rhabditida</taxon>
        <taxon>Spirurina</taxon>
        <taxon>Ascaridomorpha</taxon>
        <taxon>Ascaridoidea</taxon>
        <taxon>Ascarididae</taxon>
        <taxon>Ascaris</taxon>
    </lineage>
</organism>
<keyword evidence="1" id="KW-1185">Reference proteome</keyword>
<accession>A0A0M3HYG5</accession>
<protein>
    <submittedName>
        <fullName evidence="2">Transmembrane protein</fullName>
    </submittedName>
</protein>
<dbReference type="WBParaSite" id="ALUE_0000855701-mRNA-1">
    <property type="protein sequence ID" value="ALUE_0000855701-mRNA-1"/>
    <property type="gene ID" value="ALUE_0000855701"/>
</dbReference>
<reference evidence="2" key="1">
    <citation type="submission" date="2017-02" db="UniProtKB">
        <authorList>
            <consortium name="WormBaseParasite"/>
        </authorList>
    </citation>
    <scope>IDENTIFICATION</scope>
</reference>